<evidence type="ECO:0000256" key="4">
    <source>
        <dbReference type="ARBA" id="ARBA00022777"/>
    </source>
</evidence>
<dbReference type="InterPro" id="IPR008271">
    <property type="entry name" value="Ser/Thr_kinase_AS"/>
</dbReference>
<keyword evidence="6" id="KW-0732">Signal</keyword>
<evidence type="ECO:0000313" key="8">
    <source>
        <dbReference type="EMBL" id="KAG8192627.1"/>
    </source>
</evidence>
<dbReference type="PANTHER" id="PTHR24342">
    <property type="entry name" value="SERINE/THREONINE-PROTEIN KINASE 17"/>
    <property type="match status" value="1"/>
</dbReference>
<keyword evidence="1" id="KW-0723">Serine/threonine-protein kinase</keyword>
<dbReference type="SUPFAM" id="SSF56112">
    <property type="entry name" value="Protein kinase-like (PK-like)"/>
    <property type="match status" value="1"/>
</dbReference>
<dbReference type="GO" id="GO:0035556">
    <property type="term" value="P:intracellular signal transduction"/>
    <property type="evidence" value="ECO:0007669"/>
    <property type="project" value="TreeGrafter"/>
</dbReference>
<keyword evidence="3" id="KW-0547">Nucleotide-binding</keyword>
<dbReference type="GO" id="GO:0005634">
    <property type="term" value="C:nucleus"/>
    <property type="evidence" value="ECO:0007669"/>
    <property type="project" value="TreeGrafter"/>
</dbReference>
<dbReference type="InterPro" id="IPR000719">
    <property type="entry name" value="Prot_kinase_dom"/>
</dbReference>
<feature type="domain" description="Protein kinase" evidence="7">
    <location>
        <begin position="81"/>
        <end position="340"/>
    </location>
</feature>
<comment type="caution">
    <text evidence="8">The sequence shown here is derived from an EMBL/GenBank/DDBJ whole genome shotgun (WGS) entry which is preliminary data.</text>
</comment>
<evidence type="ECO:0000256" key="2">
    <source>
        <dbReference type="ARBA" id="ARBA00022679"/>
    </source>
</evidence>
<dbReference type="GO" id="GO:0004674">
    <property type="term" value="F:protein serine/threonine kinase activity"/>
    <property type="evidence" value="ECO:0007669"/>
    <property type="project" value="UniProtKB-KW"/>
</dbReference>
<protein>
    <recommendedName>
        <fullName evidence="7">Protein kinase domain-containing protein</fullName>
    </recommendedName>
</protein>
<evidence type="ECO:0000256" key="6">
    <source>
        <dbReference type="SAM" id="SignalP"/>
    </source>
</evidence>
<sequence length="642" mass="70846">MLASSAKTLPTCVSLVATLPFVCGMRLGDWSPPPEATRFKKRTMHLTRDCKGGGMESGLLDERCGCGPLRVRTDPITDTYAVEARPFARGKFASVRRCRHLVSGAEFAAKSMRKRRRATDVRHEIMHEAHVLLLSSAHPRIVRMHEVYETPSEIVLVLELVQGGELQRVLDDEEAVGEAEAARLLRQILDGVAFLHRHNIAHLDLKPQNLLLTKPFLEGGEVKLCDFGISRLISKGVEIREIVGTPDYVAPEVLHYEPISLPTDMWSVGVLTYVLLCGHSPFGGDSKQETFCNITRGQLDFPPDLFPSTSPAALDFVACLLRRDPRERMTAVECLSHKWLAGAGHPSGDIHLTLSPGGATLLNRTGCMEEQDAHSCKNILQESDDKKILCSGDHFDVSQDTTFISTDVRSQESVHAKIPLHNVSPKVARTAFCQSQLLQAEMDVKLGNGADTENYVHKSPQPNDCKTANGSPNIGFSVLCHPTQRIGEPDSSHEKERLSCIGDSNDNHVPNKSPLLQHNGFVDKSGSPQIARTLLGQSFKKATPEKDVELDIALRDENEEPKLRTGVRLSPSPKVGRSTVFCQSQLHRTSESFTVKTEVGTTTVQQESKSRSSLVVTQFEGMSKHMAFSEEIIVDERVGMVY</sequence>
<dbReference type="Gene3D" id="1.10.510.10">
    <property type="entry name" value="Transferase(Phosphotransferase) domain 1"/>
    <property type="match status" value="1"/>
</dbReference>
<dbReference type="PROSITE" id="PS00108">
    <property type="entry name" value="PROTEIN_KINASE_ST"/>
    <property type="match status" value="1"/>
</dbReference>
<dbReference type="SMART" id="SM00220">
    <property type="entry name" value="S_TKc"/>
    <property type="match status" value="1"/>
</dbReference>
<evidence type="ECO:0000313" key="9">
    <source>
        <dbReference type="Proteomes" id="UP000827092"/>
    </source>
</evidence>
<evidence type="ECO:0000256" key="3">
    <source>
        <dbReference type="ARBA" id="ARBA00022741"/>
    </source>
</evidence>
<keyword evidence="4" id="KW-0418">Kinase</keyword>
<name>A0AAV6V7P2_9ARAC</name>
<evidence type="ECO:0000256" key="1">
    <source>
        <dbReference type="ARBA" id="ARBA00022527"/>
    </source>
</evidence>
<dbReference type="PANTHER" id="PTHR24342:SF12">
    <property type="entry name" value="DEATH-ASSOCIATED PROTEIN KINASE RELATED"/>
    <property type="match status" value="1"/>
</dbReference>
<gene>
    <name evidence="8" type="ORF">JTE90_017191</name>
</gene>
<evidence type="ECO:0000259" key="7">
    <source>
        <dbReference type="PROSITE" id="PS50011"/>
    </source>
</evidence>
<dbReference type="Gene3D" id="3.30.200.20">
    <property type="entry name" value="Phosphorylase Kinase, domain 1"/>
    <property type="match status" value="1"/>
</dbReference>
<dbReference type="AlphaFoldDB" id="A0AAV6V7P2"/>
<dbReference type="GO" id="GO:0043065">
    <property type="term" value="P:positive regulation of apoptotic process"/>
    <property type="evidence" value="ECO:0007669"/>
    <property type="project" value="TreeGrafter"/>
</dbReference>
<dbReference type="EMBL" id="JAFNEN010000137">
    <property type="protein sequence ID" value="KAG8192627.1"/>
    <property type="molecule type" value="Genomic_DNA"/>
</dbReference>
<dbReference type="FunFam" id="1.10.510.10:FF:000571">
    <property type="entry name" value="Maternal embryonic leucine zipper kinase"/>
    <property type="match status" value="1"/>
</dbReference>
<feature type="signal peptide" evidence="6">
    <location>
        <begin position="1"/>
        <end position="24"/>
    </location>
</feature>
<keyword evidence="5" id="KW-0067">ATP-binding</keyword>
<keyword evidence="9" id="KW-1185">Reference proteome</keyword>
<feature type="chain" id="PRO_5043619353" description="Protein kinase domain-containing protein" evidence="6">
    <location>
        <begin position="25"/>
        <end position="642"/>
    </location>
</feature>
<evidence type="ECO:0000256" key="5">
    <source>
        <dbReference type="ARBA" id="ARBA00022840"/>
    </source>
</evidence>
<dbReference type="Pfam" id="PF00069">
    <property type="entry name" value="Pkinase"/>
    <property type="match status" value="1"/>
</dbReference>
<dbReference type="GO" id="GO:0005524">
    <property type="term" value="F:ATP binding"/>
    <property type="evidence" value="ECO:0007669"/>
    <property type="project" value="UniProtKB-KW"/>
</dbReference>
<organism evidence="8 9">
    <name type="scientific">Oedothorax gibbosus</name>
    <dbReference type="NCBI Taxonomy" id="931172"/>
    <lineage>
        <taxon>Eukaryota</taxon>
        <taxon>Metazoa</taxon>
        <taxon>Ecdysozoa</taxon>
        <taxon>Arthropoda</taxon>
        <taxon>Chelicerata</taxon>
        <taxon>Arachnida</taxon>
        <taxon>Araneae</taxon>
        <taxon>Araneomorphae</taxon>
        <taxon>Entelegynae</taxon>
        <taxon>Araneoidea</taxon>
        <taxon>Linyphiidae</taxon>
        <taxon>Erigoninae</taxon>
        <taxon>Oedothorax</taxon>
    </lineage>
</organism>
<dbReference type="Proteomes" id="UP000827092">
    <property type="component" value="Unassembled WGS sequence"/>
</dbReference>
<reference evidence="8 9" key="1">
    <citation type="journal article" date="2022" name="Nat. Ecol. Evol.">
        <title>A masculinizing supergene underlies an exaggerated male reproductive morph in a spider.</title>
        <authorList>
            <person name="Hendrickx F."/>
            <person name="De Corte Z."/>
            <person name="Sonet G."/>
            <person name="Van Belleghem S.M."/>
            <person name="Kostlbacher S."/>
            <person name="Vangestel C."/>
        </authorList>
    </citation>
    <scope>NUCLEOTIDE SEQUENCE [LARGE SCALE GENOMIC DNA]</scope>
    <source>
        <strain evidence="8">W744_W776</strain>
    </source>
</reference>
<dbReference type="PROSITE" id="PS50011">
    <property type="entry name" value="PROTEIN_KINASE_DOM"/>
    <property type="match status" value="1"/>
</dbReference>
<dbReference type="InterPro" id="IPR011009">
    <property type="entry name" value="Kinase-like_dom_sf"/>
</dbReference>
<accession>A0AAV6V7P2</accession>
<proteinExistence type="predicted"/>
<keyword evidence="2" id="KW-0808">Transferase</keyword>